<dbReference type="RefSeq" id="WP_006362968.1">
    <property type="nucleotide sequence ID" value="NZ_GG700631.1"/>
</dbReference>
<protein>
    <submittedName>
        <fullName evidence="3">Pantoate--beta-alanine ligase</fullName>
        <ecNumber evidence="3">6.3.2.1</ecNumber>
    </submittedName>
</protein>
<dbReference type="Gene3D" id="3.40.50.620">
    <property type="entry name" value="HUPs"/>
    <property type="match status" value="1"/>
</dbReference>
<reference evidence="3" key="1">
    <citation type="submission" date="2009-10" db="EMBL/GenBank/DDBJ databases">
        <authorList>
            <person name="Weinstock G."/>
            <person name="Sodergren E."/>
            <person name="Clifton S."/>
            <person name="Fulton L."/>
            <person name="Fulton B."/>
            <person name="Courtney L."/>
            <person name="Fronick C."/>
            <person name="Harrison M."/>
            <person name="Strong C."/>
            <person name="Farmer C."/>
            <person name="Delahaunty K."/>
            <person name="Markovic C."/>
            <person name="Hall O."/>
            <person name="Minx P."/>
            <person name="Tomlinson C."/>
            <person name="Mitreva M."/>
            <person name="Nelson J."/>
            <person name="Hou S."/>
            <person name="Wollam A."/>
            <person name="Pepin K.H."/>
            <person name="Johnson M."/>
            <person name="Bhonagiri V."/>
            <person name="Nash W.E."/>
            <person name="Warren W."/>
            <person name="Chinwalla A."/>
            <person name="Mardis E.R."/>
            <person name="Wilson R.K."/>
        </authorList>
    </citation>
    <scope>NUCLEOTIDE SEQUENCE [LARGE SCALE GENOMIC DNA]</scope>
    <source>
        <strain evidence="3">ATCC 700122</strain>
    </source>
</reference>
<keyword evidence="3" id="KW-0436">Ligase</keyword>
<dbReference type="AlphaFoldDB" id="D0WIM8"/>
<dbReference type="GO" id="GO:0004592">
    <property type="term" value="F:pantoate-beta-alanine ligase activity"/>
    <property type="evidence" value="ECO:0007669"/>
    <property type="project" value="InterPro"/>
</dbReference>
<accession>D0WIM8</accession>
<proteinExistence type="predicted"/>
<name>D0WIM8_SLAES</name>
<dbReference type="PANTHER" id="PTHR21299">
    <property type="entry name" value="CYTIDYLATE KINASE/PANTOATE-BETA-ALANINE LIGASE"/>
    <property type="match status" value="1"/>
</dbReference>
<dbReference type="InterPro" id="IPR014729">
    <property type="entry name" value="Rossmann-like_a/b/a_fold"/>
</dbReference>
<organism evidence="3 4">
    <name type="scientific">Slackia exigua (strain ATCC 700122 / DSM 15923 / CIP 105133 / JCM 11022 / KCTC 5966 / S-7)</name>
    <dbReference type="NCBI Taxonomy" id="649764"/>
    <lineage>
        <taxon>Bacteria</taxon>
        <taxon>Bacillati</taxon>
        <taxon>Actinomycetota</taxon>
        <taxon>Coriobacteriia</taxon>
        <taxon>Eggerthellales</taxon>
        <taxon>Eggerthellaceae</taxon>
        <taxon>Slackia</taxon>
    </lineage>
</organism>
<dbReference type="NCBIfam" id="TIGR00125">
    <property type="entry name" value="cyt_tran_rel"/>
    <property type="match status" value="1"/>
</dbReference>
<comment type="caution">
    <text evidence="3">The sequence shown here is derived from an EMBL/GenBank/DDBJ whole genome shotgun (WGS) entry which is preliminary data.</text>
</comment>
<dbReference type="Pfam" id="PF02569">
    <property type="entry name" value="Pantoate_ligase"/>
    <property type="match status" value="1"/>
</dbReference>
<dbReference type="STRING" id="649764.HMPREF0762_01703"/>
<dbReference type="PANTHER" id="PTHR21299:SF1">
    <property type="entry name" value="PANTOATE--BETA-ALANINE LIGASE"/>
    <property type="match status" value="1"/>
</dbReference>
<dbReference type="InterPro" id="IPR003721">
    <property type="entry name" value="Pantoate_ligase"/>
</dbReference>
<dbReference type="EC" id="6.3.2.1" evidence="3"/>
<keyword evidence="1" id="KW-0547">Nucleotide-binding</keyword>
<dbReference type="GO" id="GO:0005829">
    <property type="term" value="C:cytosol"/>
    <property type="evidence" value="ECO:0007669"/>
    <property type="project" value="TreeGrafter"/>
</dbReference>
<sequence>MQIARTVEDAKAIARAWRRAGKTVGLVPTMGYLHEGHASLIERAHRENDRVAVSVF</sequence>
<keyword evidence="4" id="KW-1185">Reference proteome</keyword>
<dbReference type="GO" id="GO:0005524">
    <property type="term" value="F:ATP binding"/>
    <property type="evidence" value="ECO:0007669"/>
    <property type="project" value="UniProtKB-KW"/>
</dbReference>
<evidence type="ECO:0000313" key="3">
    <source>
        <dbReference type="EMBL" id="EEZ60895.1"/>
    </source>
</evidence>
<dbReference type="HOGENOM" id="CLU_3011931_0_0_11"/>
<dbReference type="GO" id="GO:0015940">
    <property type="term" value="P:pantothenate biosynthetic process"/>
    <property type="evidence" value="ECO:0007669"/>
    <property type="project" value="InterPro"/>
</dbReference>
<dbReference type="EMBL" id="ACUX02000016">
    <property type="protein sequence ID" value="EEZ60895.1"/>
    <property type="molecule type" value="Genomic_DNA"/>
</dbReference>
<dbReference type="Proteomes" id="UP000006001">
    <property type="component" value="Unassembled WGS sequence"/>
</dbReference>
<dbReference type="eggNOG" id="COG0414">
    <property type="taxonomic scope" value="Bacteria"/>
</dbReference>
<evidence type="ECO:0000256" key="2">
    <source>
        <dbReference type="ARBA" id="ARBA00022840"/>
    </source>
</evidence>
<evidence type="ECO:0000256" key="1">
    <source>
        <dbReference type="ARBA" id="ARBA00022741"/>
    </source>
</evidence>
<dbReference type="InterPro" id="IPR004821">
    <property type="entry name" value="Cyt_trans-like"/>
</dbReference>
<keyword evidence="2" id="KW-0067">ATP-binding</keyword>
<evidence type="ECO:0000313" key="4">
    <source>
        <dbReference type="Proteomes" id="UP000006001"/>
    </source>
</evidence>
<gene>
    <name evidence="3" type="primary">panC</name>
    <name evidence="3" type="ORF">HMPREF0762_01703</name>
</gene>
<dbReference type="SUPFAM" id="SSF52374">
    <property type="entry name" value="Nucleotidylyl transferase"/>
    <property type="match status" value="1"/>
</dbReference>